<feature type="compositionally biased region" description="Polar residues" evidence="2">
    <location>
        <begin position="25"/>
        <end position="38"/>
    </location>
</feature>
<name>A0ABR1TPM5_9PEZI</name>
<reference evidence="3 4" key="1">
    <citation type="submission" date="2023-01" db="EMBL/GenBank/DDBJ databases">
        <title>Analysis of 21 Apiospora genomes using comparative genomics revels a genus with tremendous synthesis potential of carbohydrate active enzymes and secondary metabolites.</title>
        <authorList>
            <person name="Sorensen T."/>
        </authorList>
    </citation>
    <scope>NUCLEOTIDE SEQUENCE [LARGE SCALE GENOMIC DNA]</scope>
    <source>
        <strain evidence="3 4">CBS 135458</strain>
    </source>
</reference>
<evidence type="ECO:0000256" key="2">
    <source>
        <dbReference type="SAM" id="MobiDB-lite"/>
    </source>
</evidence>
<feature type="compositionally biased region" description="Polar residues" evidence="2">
    <location>
        <begin position="1"/>
        <end position="12"/>
    </location>
</feature>
<evidence type="ECO:0000256" key="1">
    <source>
        <dbReference type="ARBA" id="ARBA00010139"/>
    </source>
</evidence>
<keyword evidence="4" id="KW-1185">Reference proteome</keyword>
<accession>A0ABR1TPM5</accession>
<dbReference type="InterPro" id="IPR036188">
    <property type="entry name" value="FAD/NAD-bd_sf"/>
</dbReference>
<dbReference type="Gene3D" id="3.50.50.60">
    <property type="entry name" value="FAD/NAD(P)-binding domain"/>
    <property type="match status" value="2"/>
</dbReference>
<feature type="region of interest" description="Disordered" evidence="2">
    <location>
        <begin position="1"/>
        <end position="56"/>
    </location>
</feature>
<proteinExistence type="inferred from homology"/>
<dbReference type="PANTHER" id="PTHR42877">
    <property type="entry name" value="L-ORNITHINE N(5)-MONOOXYGENASE-RELATED"/>
    <property type="match status" value="1"/>
</dbReference>
<evidence type="ECO:0000313" key="4">
    <source>
        <dbReference type="Proteomes" id="UP001480595"/>
    </source>
</evidence>
<dbReference type="EMBL" id="JAQQWL010000011">
    <property type="protein sequence ID" value="KAK8048625.1"/>
    <property type="molecule type" value="Genomic_DNA"/>
</dbReference>
<dbReference type="GO" id="GO:0004497">
    <property type="term" value="F:monooxygenase activity"/>
    <property type="evidence" value="ECO:0007669"/>
    <property type="project" value="UniProtKB-KW"/>
</dbReference>
<gene>
    <name evidence="3" type="ORF">PG994_010355</name>
</gene>
<sequence>MFILQNLSSDYKSPNKYPAMDSSHIPESTHSQHPQPTMTRHRASHHANGASNGATSHTVKAPYTVVEKPLGNTKHVRIVGIGAGASGLNLIRTLRKQVTDYELVIYEKNHDVGGTWLENRYPGCRCDNGPTSSRPPEIRQYLCRICEEENMRDSIKTQHRVSGAWWDEAKGLWDLSILNLATGEEFRDEANFIIDGSGVLNNWKWPDIEGLQTFGGQLIHTASWPENFDHAGKTVAVIGNGSSGVQLVPTIQPGMPTTRRYTKKGLSAGLILTAYATLDVKKLYHCVRTPTWIIPPRIMTMKVMGGPAKAVLGQIEMDDKENFSQAQIEKFKSQLELYKHFVKAVEKDINGAFPIVLNGGKMQAFSTEKVVQYMTACLGGDKQLCETLIPKFPLGTRRITPAPGYLESLRAPNVELLHNNISSIVPEGIQLNTGEVVKVDAIICATGFDNSFCPRFPVVGRSGNLQDRLRTETPKAYMSCALPGVPNYFTFLGPNGPIGHGSVFTLTEHIAKYITKVILKCQKEGIKAIAPSDAAVDDYNQHIAAFMPRTAWQSSGRSWFKNGRADGPVTALHPGSRLHFFHMLEQVRGEDWDYVYDSPSQNRFAYLGNGFSAKELDPGFDSAWYLDEPDKL</sequence>
<organism evidence="3 4">
    <name type="scientific">Apiospora phragmitis</name>
    <dbReference type="NCBI Taxonomy" id="2905665"/>
    <lineage>
        <taxon>Eukaryota</taxon>
        <taxon>Fungi</taxon>
        <taxon>Dikarya</taxon>
        <taxon>Ascomycota</taxon>
        <taxon>Pezizomycotina</taxon>
        <taxon>Sordariomycetes</taxon>
        <taxon>Xylariomycetidae</taxon>
        <taxon>Amphisphaeriales</taxon>
        <taxon>Apiosporaceae</taxon>
        <taxon>Apiospora</taxon>
    </lineage>
</organism>
<comment type="similarity">
    <text evidence="1">Belongs to the FAD-binding monooxygenase family.</text>
</comment>
<dbReference type="GeneID" id="92094827"/>
<evidence type="ECO:0000313" key="3">
    <source>
        <dbReference type="EMBL" id="KAK8048625.1"/>
    </source>
</evidence>
<keyword evidence="3" id="KW-0503">Monooxygenase</keyword>
<protein>
    <submittedName>
        <fullName evidence="3">Flavin-binding protein monooxygenase</fullName>
    </submittedName>
</protein>
<dbReference type="RefSeq" id="XP_066710874.1">
    <property type="nucleotide sequence ID" value="XM_066861764.1"/>
</dbReference>
<dbReference type="SUPFAM" id="SSF51905">
    <property type="entry name" value="FAD/NAD(P)-binding domain"/>
    <property type="match status" value="1"/>
</dbReference>
<keyword evidence="3" id="KW-0560">Oxidoreductase</keyword>
<dbReference type="Pfam" id="PF13450">
    <property type="entry name" value="NAD_binding_8"/>
    <property type="match status" value="1"/>
</dbReference>
<dbReference type="PANTHER" id="PTHR42877:SF12">
    <property type="entry name" value="MONOOXYGENASE"/>
    <property type="match status" value="1"/>
</dbReference>
<dbReference type="InterPro" id="IPR051209">
    <property type="entry name" value="FAD-bind_Monooxygenase_sf"/>
</dbReference>
<comment type="caution">
    <text evidence="3">The sequence shown here is derived from an EMBL/GenBank/DDBJ whole genome shotgun (WGS) entry which is preliminary data.</text>
</comment>
<dbReference type="Proteomes" id="UP001480595">
    <property type="component" value="Unassembled WGS sequence"/>
</dbReference>